<gene>
    <name evidence="1" type="ORF">ESOMN_v1c01990</name>
</gene>
<dbReference type="KEGG" id="esx:ESOMN_v1c01990"/>
<protein>
    <submittedName>
        <fullName evidence="1">Uncharacterized protein</fullName>
    </submittedName>
</protein>
<dbReference type="EMBL" id="CP024965">
    <property type="protein sequence ID" value="ATZ18584.1"/>
    <property type="molecule type" value="Genomic_DNA"/>
</dbReference>
<evidence type="ECO:0000313" key="1">
    <source>
        <dbReference type="EMBL" id="ATZ18584.1"/>
    </source>
</evidence>
<organism evidence="1 2">
    <name type="scientific">Williamsoniiplasma somnilux</name>
    <dbReference type="NCBI Taxonomy" id="215578"/>
    <lineage>
        <taxon>Bacteria</taxon>
        <taxon>Bacillati</taxon>
        <taxon>Mycoplasmatota</taxon>
        <taxon>Mollicutes</taxon>
        <taxon>Entomoplasmatales</taxon>
        <taxon>Williamsoniiplasma</taxon>
    </lineage>
</organism>
<reference evidence="1 2" key="1">
    <citation type="submission" date="2017-11" db="EMBL/GenBank/DDBJ databases">
        <title>Genome sequence of Entomoplasma somnilux PYAN-1 (ATCC 49194).</title>
        <authorList>
            <person name="Lo W.-S."/>
            <person name="Gasparich G.E."/>
            <person name="Kuo C.-H."/>
        </authorList>
    </citation>
    <scope>NUCLEOTIDE SEQUENCE [LARGE SCALE GENOMIC DNA]</scope>
    <source>
        <strain evidence="1 2">PYAN-1</strain>
    </source>
</reference>
<evidence type="ECO:0000313" key="2">
    <source>
        <dbReference type="Proteomes" id="UP000232230"/>
    </source>
</evidence>
<sequence>MAKLANNCNNHEQLIFKNQLLKHSKILINLFEPQEKTTMTTKEFQKIVLTKLSSIDELLDKLEKDVAKLNNAVFGS</sequence>
<accession>A0A2K8NXW6</accession>
<dbReference type="AlphaFoldDB" id="A0A2K8NXW6"/>
<keyword evidence="2" id="KW-1185">Reference proteome</keyword>
<proteinExistence type="predicted"/>
<dbReference type="Proteomes" id="UP000232230">
    <property type="component" value="Chromosome"/>
</dbReference>
<name>A0A2K8NXW6_9MOLU</name>